<protein>
    <submittedName>
        <fullName evidence="1">Uncharacterized protein</fullName>
    </submittedName>
</protein>
<evidence type="ECO:0000313" key="1">
    <source>
        <dbReference type="EMBL" id="KAF2867513.1"/>
    </source>
</evidence>
<organism evidence="1 2">
    <name type="scientific">Massariosphaeria phaeospora</name>
    <dbReference type="NCBI Taxonomy" id="100035"/>
    <lineage>
        <taxon>Eukaryota</taxon>
        <taxon>Fungi</taxon>
        <taxon>Dikarya</taxon>
        <taxon>Ascomycota</taxon>
        <taxon>Pezizomycotina</taxon>
        <taxon>Dothideomycetes</taxon>
        <taxon>Pleosporomycetidae</taxon>
        <taxon>Pleosporales</taxon>
        <taxon>Pleosporales incertae sedis</taxon>
        <taxon>Massariosphaeria</taxon>
    </lineage>
</organism>
<dbReference type="Proteomes" id="UP000481861">
    <property type="component" value="Unassembled WGS sequence"/>
</dbReference>
<comment type="caution">
    <text evidence="1">The sequence shown here is derived from an EMBL/GenBank/DDBJ whole genome shotgun (WGS) entry which is preliminary data.</text>
</comment>
<keyword evidence="2" id="KW-1185">Reference proteome</keyword>
<dbReference type="OrthoDB" id="3800967at2759"/>
<reference evidence="1 2" key="1">
    <citation type="submission" date="2020-01" db="EMBL/GenBank/DDBJ databases">
        <authorList>
            <consortium name="DOE Joint Genome Institute"/>
            <person name="Haridas S."/>
            <person name="Albert R."/>
            <person name="Binder M."/>
            <person name="Bloem J."/>
            <person name="Labutti K."/>
            <person name="Salamov A."/>
            <person name="Andreopoulos B."/>
            <person name="Baker S.E."/>
            <person name="Barry K."/>
            <person name="Bills G."/>
            <person name="Bluhm B.H."/>
            <person name="Cannon C."/>
            <person name="Castanera R."/>
            <person name="Culley D.E."/>
            <person name="Daum C."/>
            <person name="Ezra D."/>
            <person name="Gonzalez J.B."/>
            <person name="Henrissat B."/>
            <person name="Kuo A."/>
            <person name="Liang C."/>
            <person name="Lipzen A."/>
            <person name="Lutzoni F."/>
            <person name="Magnuson J."/>
            <person name="Mondo S."/>
            <person name="Nolan M."/>
            <person name="Ohm R."/>
            <person name="Pangilinan J."/>
            <person name="Park H.-J.H."/>
            <person name="Ramirez L."/>
            <person name="Alfaro M."/>
            <person name="Sun H."/>
            <person name="Tritt A."/>
            <person name="Yoshinaga Y."/>
            <person name="Zwiers L.-H.L."/>
            <person name="Turgeon B.G."/>
            <person name="Goodwin S.B."/>
            <person name="Spatafora J.W."/>
            <person name="Crous P.W."/>
            <person name="Grigoriev I.V."/>
        </authorList>
    </citation>
    <scope>NUCLEOTIDE SEQUENCE [LARGE SCALE GENOMIC DNA]</scope>
    <source>
        <strain evidence="1 2">CBS 611.86</strain>
    </source>
</reference>
<evidence type="ECO:0000313" key="2">
    <source>
        <dbReference type="Proteomes" id="UP000481861"/>
    </source>
</evidence>
<sequence>MELSLPSPVRPAAASAEDLVRQLENLGYEVLISKKSEQIHQTEELDIPECAINAVRSSHDRLHRFNMLRDVVAQGLGKRMELQKMSRWLFAQDRQNPRLLNEIENQEQCALMRYQQDLRTKSPGEYLYLCFMAIPRELREMIYSAKFKNIPVGLKYITMMSTESQAEPA</sequence>
<gene>
    <name evidence="1" type="ORF">BDV95DRAFT_610902</name>
</gene>
<name>A0A7C8I561_9PLEO</name>
<dbReference type="EMBL" id="JAADJZ010000023">
    <property type="protein sequence ID" value="KAF2867513.1"/>
    <property type="molecule type" value="Genomic_DNA"/>
</dbReference>
<proteinExistence type="predicted"/>
<dbReference type="AlphaFoldDB" id="A0A7C8I561"/>
<accession>A0A7C8I561</accession>